<feature type="compositionally biased region" description="Polar residues" evidence="1">
    <location>
        <begin position="115"/>
        <end position="131"/>
    </location>
</feature>
<keyword evidence="3" id="KW-1185">Reference proteome</keyword>
<feature type="non-terminal residue" evidence="2">
    <location>
        <position position="146"/>
    </location>
</feature>
<dbReference type="EMBL" id="JASSZA010000002">
    <property type="protein sequence ID" value="KAK2116534.1"/>
    <property type="molecule type" value="Genomic_DNA"/>
</dbReference>
<name>A0ABQ9W4I2_SAGOE</name>
<sequence length="146" mass="15391">MSTPYLALVWDPGNCGKQQKMETDTQVSSSAVGSGERGQKNLDTGTDTKQDTSPSSQKNTSRCRSPRPFIRSPGICEPPRSGGFRARSDDVTLRLANPIRPQPGGAGASRVRHQPSGQSRPAAPCSSTRSSPLRFPSGSVPALLAG</sequence>
<dbReference type="Proteomes" id="UP001266305">
    <property type="component" value="Unassembled WGS sequence"/>
</dbReference>
<evidence type="ECO:0000256" key="1">
    <source>
        <dbReference type="SAM" id="MobiDB-lite"/>
    </source>
</evidence>
<proteinExistence type="predicted"/>
<evidence type="ECO:0000313" key="2">
    <source>
        <dbReference type="EMBL" id="KAK2116534.1"/>
    </source>
</evidence>
<reference evidence="2 3" key="1">
    <citation type="submission" date="2023-05" db="EMBL/GenBank/DDBJ databases">
        <title>B98-5 Cell Line De Novo Hybrid Assembly: An Optical Mapping Approach.</title>
        <authorList>
            <person name="Kananen K."/>
            <person name="Auerbach J.A."/>
            <person name="Kautto E."/>
            <person name="Blachly J.S."/>
        </authorList>
    </citation>
    <scope>NUCLEOTIDE SEQUENCE [LARGE SCALE GENOMIC DNA]</scope>
    <source>
        <strain evidence="2">B95-8</strain>
        <tissue evidence="2">Cell line</tissue>
    </source>
</reference>
<feature type="region of interest" description="Disordered" evidence="1">
    <location>
        <begin position="1"/>
        <end position="146"/>
    </location>
</feature>
<organism evidence="2 3">
    <name type="scientific">Saguinus oedipus</name>
    <name type="common">Cotton-top tamarin</name>
    <name type="synonym">Oedipomidas oedipus</name>
    <dbReference type="NCBI Taxonomy" id="9490"/>
    <lineage>
        <taxon>Eukaryota</taxon>
        <taxon>Metazoa</taxon>
        <taxon>Chordata</taxon>
        <taxon>Craniata</taxon>
        <taxon>Vertebrata</taxon>
        <taxon>Euteleostomi</taxon>
        <taxon>Mammalia</taxon>
        <taxon>Eutheria</taxon>
        <taxon>Euarchontoglires</taxon>
        <taxon>Primates</taxon>
        <taxon>Haplorrhini</taxon>
        <taxon>Platyrrhini</taxon>
        <taxon>Cebidae</taxon>
        <taxon>Callitrichinae</taxon>
        <taxon>Saguinus</taxon>
    </lineage>
</organism>
<gene>
    <name evidence="2" type="ORF">P7K49_003420</name>
</gene>
<protein>
    <submittedName>
        <fullName evidence="2">Uncharacterized protein</fullName>
    </submittedName>
</protein>
<accession>A0ABQ9W4I2</accession>
<evidence type="ECO:0000313" key="3">
    <source>
        <dbReference type="Proteomes" id="UP001266305"/>
    </source>
</evidence>
<comment type="caution">
    <text evidence="2">The sequence shown here is derived from an EMBL/GenBank/DDBJ whole genome shotgun (WGS) entry which is preliminary data.</text>
</comment>
<feature type="compositionally biased region" description="Polar residues" evidence="1">
    <location>
        <begin position="41"/>
        <end position="63"/>
    </location>
</feature>